<feature type="transmembrane region" description="Helical" evidence="1">
    <location>
        <begin position="155"/>
        <end position="171"/>
    </location>
</feature>
<protein>
    <submittedName>
        <fullName evidence="3">Tripartite tricarboxylate transporter permease</fullName>
    </submittedName>
</protein>
<evidence type="ECO:0000313" key="3">
    <source>
        <dbReference type="EMBL" id="MFC5585015.1"/>
    </source>
</evidence>
<keyword evidence="1" id="KW-1133">Transmembrane helix</keyword>
<name>A0ABW0T7V0_9HYPH</name>
<dbReference type="PANTHER" id="PTHR35342">
    <property type="entry name" value="TRICARBOXYLIC TRANSPORT PROTEIN"/>
    <property type="match status" value="1"/>
</dbReference>
<accession>A0ABW0T7V0</accession>
<feature type="transmembrane region" description="Helical" evidence="1">
    <location>
        <begin position="123"/>
        <end position="143"/>
    </location>
</feature>
<feature type="transmembrane region" description="Helical" evidence="1">
    <location>
        <begin position="417"/>
        <end position="450"/>
    </location>
</feature>
<feature type="transmembrane region" description="Helical" evidence="1">
    <location>
        <begin position="27"/>
        <end position="56"/>
    </location>
</feature>
<feature type="transmembrane region" description="Helical" evidence="1">
    <location>
        <begin position="390"/>
        <end position="410"/>
    </location>
</feature>
<dbReference type="RefSeq" id="WP_223019239.1">
    <property type="nucleotide sequence ID" value="NZ_CP078143.1"/>
</dbReference>
<gene>
    <name evidence="3" type="ORF">ACFPOD_07830</name>
</gene>
<dbReference type="EMBL" id="JBHSNB010000001">
    <property type="protein sequence ID" value="MFC5585015.1"/>
    <property type="molecule type" value="Genomic_DNA"/>
</dbReference>
<keyword evidence="4" id="KW-1185">Reference proteome</keyword>
<feature type="domain" description="DUF112" evidence="2">
    <location>
        <begin position="27"/>
        <end position="442"/>
    </location>
</feature>
<comment type="caution">
    <text evidence="3">The sequence shown here is derived from an EMBL/GenBank/DDBJ whole genome shotgun (WGS) entry which is preliminary data.</text>
</comment>
<feature type="transmembrane region" description="Helical" evidence="1">
    <location>
        <begin position="68"/>
        <end position="87"/>
    </location>
</feature>
<organism evidence="3 4">
    <name type="scientific">Nitratireductor kimnyeongensis</name>
    <dbReference type="NCBI Taxonomy" id="430679"/>
    <lineage>
        <taxon>Bacteria</taxon>
        <taxon>Pseudomonadati</taxon>
        <taxon>Pseudomonadota</taxon>
        <taxon>Alphaproteobacteria</taxon>
        <taxon>Hyphomicrobiales</taxon>
        <taxon>Phyllobacteriaceae</taxon>
        <taxon>Nitratireductor</taxon>
    </lineage>
</organism>
<dbReference type="Proteomes" id="UP001596107">
    <property type="component" value="Unassembled WGS sequence"/>
</dbReference>
<proteinExistence type="predicted"/>
<keyword evidence="1" id="KW-0812">Transmembrane</keyword>
<reference evidence="4" key="1">
    <citation type="journal article" date="2019" name="Int. J. Syst. Evol. Microbiol.">
        <title>The Global Catalogue of Microorganisms (GCM) 10K type strain sequencing project: providing services to taxonomists for standard genome sequencing and annotation.</title>
        <authorList>
            <consortium name="The Broad Institute Genomics Platform"/>
            <consortium name="The Broad Institute Genome Sequencing Center for Infectious Disease"/>
            <person name="Wu L."/>
            <person name="Ma J."/>
        </authorList>
    </citation>
    <scope>NUCLEOTIDE SEQUENCE [LARGE SCALE GENOMIC DNA]</scope>
    <source>
        <strain evidence="4">JCM 3366</strain>
    </source>
</reference>
<feature type="transmembrane region" description="Helical" evidence="1">
    <location>
        <begin position="177"/>
        <end position="196"/>
    </location>
</feature>
<evidence type="ECO:0000313" key="4">
    <source>
        <dbReference type="Proteomes" id="UP001596107"/>
    </source>
</evidence>
<feature type="transmembrane region" description="Helical" evidence="1">
    <location>
        <begin position="470"/>
        <end position="492"/>
    </location>
</feature>
<feature type="transmembrane region" description="Helical" evidence="1">
    <location>
        <begin position="358"/>
        <end position="384"/>
    </location>
</feature>
<feature type="transmembrane region" description="Helical" evidence="1">
    <location>
        <begin position="208"/>
        <end position="228"/>
    </location>
</feature>
<evidence type="ECO:0000256" key="1">
    <source>
        <dbReference type="SAM" id="Phobius"/>
    </source>
</evidence>
<dbReference type="InterPro" id="IPR002823">
    <property type="entry name" value="DUF112_TM"/>
</dbReference>
<sequence length="516" mass="53908">MFEFLLSQFTSFASVFAELALDPVTYLYLVGSVALGIIFGALPGLTATLAVTILTGFFGNKFPVEQSLIALIGAYVGAIYGGSYPSILLNIPGTAASAATAMDGHPLAKQGRGGEALGMTTTASFIGTMIGTFCLLIFVWVLMAVSKQIASPEKALLALFGILVSGTLMSTDLVVKGWIAGLIGLAMAMVGLDPILSEQRYTFGWSYLLSGFMVVPVLMGAFAIPQILNGLREGALAANPIQIGRILPSFGKIRRYLPTISRSGAIGVGIGSLPGVGEDVSGWVSYGVGKSFSKEPEKFGKGSLEGLISSETANNACIGGALIPLLVLGIPGSPPAAALLGALMINNVTPGPTIDPMLIIRIVAILVLASFTMFVLGLFMARIFISVLRLPQTIFLPIVMVLTTIGSFSVGGGVNDLFLMVVVGLVSFALIRMEYPIAPLVIGVILGGLFDETFRRSLLVSDGDLTTFLMRPGAAILVVLNLLLILSQIPAVKRGAGRLFRRKAAASGLPTESEKA</sequence>
<dbReference type="Pfam" id="PF01970">
    <property type="entry name" value="TctA"/>
    <property type="match status" value="1"/>
</dbReference>
<keyword evidence="1" id="KW-0472">Membrane</keyword>
<evidence type="ECO:0000259" key="2">
    <source>
        <dbReference type="Pfam" id="PF01970"/>
    </source>
</evidence>
<feature type="transmembrane region" description="Helical" evidence="1">
    <location>
        <begin position="321"/>
        <end position="346"/>
    </location>
</feature>
<dbReference type="PANTHER" id="PTHR35342:SF5">
    <property type="entry name" value="TRICARBOXYLIC TRANSPORT PROTEIN"/>
    <property type="match status" value="1"/>
</dbReference>